<reference evidence="1 2" key="1">
    <citation type="submission" date="2020-04" db="EMBL/GenBank/DDBJ databases">
        <title>Ramlibacter sp. G-1-2-2 isolated from soil.</title>
        <authorList>
            <person name="Dahal R.H."/>
        </authorList>
    </citation>
    <scope>NUCLEOTIDE SEQUENCE [LARGE SCALE GENOMIC DNA]</scope>
    <source>
        <strain evidence="1 2">G-1-2-2</strain>
    </source>
</reference>
<name>A0A848HD05_9BURK</name>
<dbReference type="EMBL" id="JABBFX010000004">
    <property type="protein sequence ID" value="NML48032.1"/>
    <property type="molecule type" value="Genomic_DNA"/>
</dbReference>
<protein>
    <submittedName>
        <fullName evidence="1">Uncharacterized protein</fullName>
    </submittedName>
</protein>
<dbReference type="RefSeq" id="WP_169422349.1">
    <property type="nucleotide sequence ID" value="NZ_JABBFX010000004.1"/>
</dbReference>
<evidence type="ECO:0000313" key="1">
    <source>
        <dbReference type="EMBL" id="NML48032.1"/>
    </source>
</evidence>
<keyword evidence="2" id="KW-1185">Reference proteome</keyword>
<organism evidence="1 2">
    <name type="scientific">Ramlibacter agri</name>
    <dbReference type="NCBI Taxonomy" id="2728837"/>
    <lineage>
        <taxon>Bacteria</taxon>
        <taxon>Pseudomonadati</taxon>
        <taxon>Pseudomonadota</taxon>
        <taxon>Betaproteobacteria</taxon>
        <taxon>Burkholderiales</taxon>
        <taxon>Comamonadaceae</taxon>
        <taxon>Ramlibacter</taxon>
    </lineage>
</organism>
<accession>A0A848HD05</accession>
<evidence type="ECO:0000313" key="2">
    <source>
        <dbReference type="Proteomes" id="UP000541185"/>
    </source>
</evidence>
<gene>
    <name evidence="1" type="ORF">HHL11_30065</name>
</gene>
<sequence length="484" mass="54646">MSAERYLRWDHRGPRSRQQSLLWPVEVWTILAPDATRRLNVFQEAILGLLQTGIRDRQQLAKLLGLEESLITFVLAHEIMPAGWVDGQFRLTPAGEDLLSGGIDTQGAPSLQYAYRDSVFGRWLPRVSRDLPDVYPLEMGAQRFPAFRDSREGGGEVRPFLLPRRQDVSTPAKADILKAWRAGLRDALRADGDEEGVPEIRSDDIEILGNEPTLAYVWCEVIHVPGDLHPWLVTDPWRITPVARWLREPLQASLDSMPTLERRISAVLPAADASVLSADALSRQIERDVEMRLSRWPALDVPGLSELKHHVGRVMRQKARTETLEKATQEELASLVQECGSLLEALVQWMLENWPVGEIVWPRDGQNRGAAEAMLDAVPLRAPLPERSRGMLAGQNFRDVRLAARSRDRPFKALLFAALLSTHAHPDHPLRELDDAQVQWERLLDLIGMRNKGAHASGRRLQRGDALSEAGFAIGWFENFSKYF</sequence>
<dbReference type="AlphaFoldDB" id="A0A848HD05"/>
<dbReference type="Proteomes" id="UP000541185">
    <property type="component" value="Unassembled WGS sequence"/>
</dbReference>
<proteinExistence type="predicted"/>
<comment type="caution">
    <text evidence="1">The sequence shown here is derived from an EMBL/GenBank/DDBJ whole genome shotgun (WGS) entry which is preliminary data.</text>
</comment>